<dbReference type="PANTHER" id="PTHR21115">
    <property type="entry name" value="GH06117P-RELATED"/>
    <property type="match status" value="1"/>
</dbReference>
<gene>
    <name evidence="3" type="primary">LOC118877249</name>
</gene>
<reference evidence="3" key="1">
    <citation type="submission" date="2025-08" db="UniProtKB">
        <authorList>
            <consortium name="RefSeq"/>
        </authorList>
    </citation>
    <scope>IDENTIFICATION</scope>
</reference>
<accession>A0ABM4TQI6</accession>
<sequence length="431" mass="50223">MFKANTNMFYWIWDQRKYTNGQSLTSLFFVMIVDNVSNPQLAEESRSWHLYPVFRCRRCVDKTGQASSIDCCMAYVTQNSCCGNWKEFLLLPDFRQGLMVTPHRGVYKLIDGQVELKSYSITDRPCSGLLPKIKDYSITPDSLALASKTLITRKKPKNVFDFPLVFEFCTCERMLSLLLNPDSEQQSCDIVDLSDSLVLFTDTVNNFRLASRMIKEVNCASILINQQRSVFDKISEEAARIEGKVDIIRSANGVPEKVELDNLFQPIQKKRKLRKLPETPMNIIDVPDSPEITTINVKGEDINLEVYGMLLREHIVSLETFEILITSMSEHLEPETFKLILQLTQTFVENTREEMCQLLKYYFSTESVLYQIILSIRRYYPRWDFDEIEEQSSEILRRLRYFFASSDPNSRIEFLKKCDKCVGYYDLFNNN</sequence>
<dbReference type="PANTHER" id="PTHR21115:SF0">
    <property type="entry name" value="GH06117P-RELATED"/>
    <property type="match status" value="1"/>
</dbReference>
<evidence type="ECO:0000313" key="3">
    <source>
        <dbReference type="RefSeq" id="XP_070852225.1"/>
    </source>
</evidence>
<organism evidence="2 3">
    <name type="scientific">Drosophila suzukii</name>
    <name type="common">Spotted-wing drosophila fruit fly</name>
    <dbReference type="NCBI Taxonomy" id="28584"/>
    <lineage>
        <taxon>Eukaryota</taxon>
        <taxon>Metazoa</taxon>
        <taxon>Ecdysozoa</taxon>
        <taxon>Arthropoda</taxon>
        <taxon>Hexapoda</taxon>
        <taxon>Insecta</taxon>
        <taxon>Pterygota</taxon>
        <taxon>Neoptera</taxon>
        <taxon>Endopterygota</taxon>
        <taxon>Diptera</taxon>
        <taxon>Brachycera</taxon>
        <taxon>Muscomorpha</taxon>
        <taxon>Ephydroidea</taxon>
        <taxon>Drosophilidae</taxon>
        <taxon>Drosophila</taxon>
        <taxon>Sophophora</taxon>
    </lineage>
</organism>
<feature type="domain" description="DUF4781" evidence="1">
    <location>
        <begin position="52"/>
        <end position="118"/>
    </location>
</feature>
<proteinExistence type="predicted"/>
<feature type="domain" description="DUF4781" evidence="1">
    <location>
        <begin position="182"/>
        <end position="250"/>
    </location>
</feature>
<dbReference type="Proteomes" id="UP001652628">
    <property type="component" value="Chromosome 3"/>
</dbReference>
<evidence type="ECO:0000313" key="2">
    <source>
        <dbReference type="Proteomes" id="UP001652628"/>
    </source>
</evidence>
<dbReference type="RefSeq" id="XP_070852225.1">
    <property type="nucleotide sequence ID" value="XM_070996124.1"/>
</dbReference>
<dbReference type="InterPro" id="IPR031962">
    <property type="entry name" value="DUF4781"/>
</dbReference>
<name>A0ABM4TQI6_DROSZ</name>
<dbReference type="GeneID" id="118877249"/>
<keyword evidence="2" id="KW-1185">Reference proteome</keyword>
<protein>
    <submittedName>
        <fullName evidence="3">Uncharacterized protein isoform X2</fullName>
    </submittedName>
</protein>
<evidence type="ECO:0000259" key="1">
    <source>
        <dbReference type="Pfam" id="PF16013"/>
    </source>
</evidence>
<dbReference type="Pfam" id="PF16013">
    <property type="entry name" value="DUF4781"/>
    <property type="match status" value="2"/>
</dbReference>